<dbReference type="Proteomes" id="UP000032430">
    <property type="component" value="Chromosome I"/>
</dbReference>
<feature type="transmembrane region" description="Helical" evidence="1">
    <location>
        <begin position="218"/>
        <end position="242"/>
    </location>
</feature>
<dbReference type="STRING" id="1212491.LFA_2131"/>
<evidence type="ECO:0000256" key="1">
    <source>
        <dbReference type="SAM" id="Phobius"/>
    </source>
</evidence>
<proteinExistence type="predicted"/>
<keyword evidence="3" id="KW-1185">Reference proteome</keyword>
<feature type="transmembrane region" description="Helical" evidence="1">
    <location>
        <begin position="57"/>
        <end position="75"/>
    </location>
</feature>
<dbReference type="EMBL" id="LN614827">
    <property type="protein sequence ID" value="CEG57514.1"/>
    <property type="molecule type" value="Genomic_DNA"/>
</dbReference>
<feature type="transmembrane region" description="Helical" evidence="1">
    <location>
        <begin position="262"/>
        <end position="280"/>
    </location>
</feature>
<feature type="transmembrane region" description="Helical" evidence="1">
    <location>
        <begin position="340"/>
        <end position="362"/>
    </location>
</feature>
<gene>
    <name evidence="2" type="ORF">LFA_2131</name>
</gene>
<feature type="transmembrane region" description="Helical" evidence="1">
    <location>
        <begin position="287"/>
        <end position="305"/>
    </location>
</feature>
<evidence type="ECO:0000313" key="2">
    <source>
        <dbReference type="EMBL" id="CEG57514.1"/>
    </source>
</evidence>
<keyword evidence="1" id="KW-0472">Membrane</keyword>
<name>A0A098G6B9_9GAMM</name>
<dbReference type="AlphaFoldDB" id="A0A098G6B9"/>
<dbReference type="HOGENOM" id="CLU_028735_0_0_6"/>
<protein>
    <submittedName>
        <fullName evidence="2">Putative membrane protein</fullName>
    </submittedName>
</protein>
<feature type="transmembrane region" description="Helical" evidence="1">
    <location>
        <begin position="7"/>
        <end position="25"/>
    </location>
</feature>
<feature type="transmembrane region" description="Helical" evidence="1">
    <location>
        <begin position="177"/>
        <end position="206"/>
    </location>
</feature>
<sequence>MRQKSFVIYLAILFVLSVFIQIHIYQDWDMLFLLEGGKRLLAGGNYVHDLFESNPPLIYYFSMGINWLANTFSLSNVLLFKLIIYIFIIYSLTICHYLLHINSVNFNPGDSLQFSGTVNGEKSFLWLLLTLAFCLLILSAYCFGEREHLMLILAMPYYFLLYQSASDRQFTPTLRITISVLAALGFAIKPYFLFSLVFCELLLMYWRRSWKTLFRLEAQVILAIFVAYLISIAVLLPDFYSIILPWVLKFYVPEHNNIIDLLTNHALVNAVLLILGSLLLSQCIGRMELLLIVIILGFMSSFIVQGKGWFYHAYPLITMNSLLATLLAYNLVLNKDKNKWYPAFLTAIIVSQFYLTLLPYFVDFYNRLFYYKNTSSSFQQLTNIARKYAQNQYIFFFSTDLSRTLPVVYYSDSKLGSRFPTLWMLPGLLNKQYALQQCDNECLIAEQQLRHYIIEDFKRYRPQLVYVDINTHKNSLKSSFDYLNFMQKSSEFKPLWQHYCYLLTSSNYAIYQRCQ</sequence>
<feature type="transmembrane region" description="Helical" evidence="1">
    <location>
        <begin position="82"/>
        <end position="103"/>
    </location>
</feature>
<feature type="transmembrane region" description="Helical" evidence="1">
    <location>
        <begin position="311"/>
        <end position="333"/>
    </location>
</feature>
<feature type="transmembrane region" description="Helical" evidence="1">
    <location>
        <begin position="149"/>
        <end position="165"/>
    </location>
</feature>
<organism evidence="2 3">
    <name type="scientific">Legionella fallonii LLAP-10</name>
    <dbReference type="NCBI Taxonomy" id="1212491"/>
    <lineage>
        <taxon>Bacteria</taxon>
        <taxon>Pseudomonadati</taxon>
        <taxon>Pseudomonadota</taxon>
        <taxon>Gammaproteobacteria</taxon>
        <taxon>Legionellales</taxon>
        <taxon>Legionellaceae</taxon>
        <taxon>Legionella</taxon>
    </lineage>
</organism>
<keyword evidence="1" id="KW-1133">Transmembrane helix</keyword>
<keyword evidence="1" id="KW-0812">Transmembrane</keyword>
<dbReference type="KEGG" id="lfa:LFA_2131"/>
<accession>A0A098G6B9</accession>
<reference evidence="3" key="1">
    <citation type="submission" date="2014-09" db="EMBL/GenBank/DDBJ databases">
        <authorList>
            <person name="Gomez-Valero L."/>
        </authorList>
    </citation>
    <scope>NUCLEOTIDE SEQUENCE [LARGE SCALE GENOMIC DNA]</scope>
    <source>
        <strain evidence="3">ATCC700992</strain>
    </source>
</reference>
<feature type="transmembrane region" description="Helical" evidence="1">
    <location>
        <begin position="123"/>
        <end position="142"/>
    </location>
</feature>
<evidence type="ECO:0000313" key="3">
    <source>
        <dbReference type="Proteomes" id="UP000032430"/>
    </source>
</evidence>